<dbReference type="Gene3D" id="3.30.160.60">
    <property type="entry name" value="Classic Zinc Finger"/>
    <property type="match status" value="2"/>
</dbReference>
<evidence type="ECO:0000313" key="11">
    <source>
        <dbReference type="Proteomes" id="UP000005237"/>
    </source>
</evidence>
<dbReference type="EnsemblMetazoa" id="CJA28768.1">
    <property type="protein sequence ID" value="CJA28768.1"/>
    <property type="gene ID" value="WBGene00184342"/>
</dbReference>
<comment type="subcellular location">
    <subcellularLocation>
        <location evidence="1">Nucleus</location>
    </subcellularLocation>
</comment>
<evidence type="ECO:0000256" key="1">
    <source>
        <dbReference type="ARBA" id="ARBA00004123"/>
    </source>
</evidence>
<dbReference type="FunFam" id="3.30.160.60:FF:000100">
    <property type="entry name" value="Zinc finger 45-like"/>
    <property type="match status" value="1"/>
</dbReference>
<dbReference type="PANTHER" id="PTHR24394:SF29">
    <property type="entry name" value="MYONEURIN"/>
    <property type="match status" value="1"/>
</dbReference>
<evidence type="ECO:0000256" key="8">
    <source>
        <dbReference type="SAM" id="MobiDB-lite"/>
    </source>
</evidence>
<keyword evidence="11" id="KW-1185">Reference proteome</keyword>
<dbReference type="GO" id="GO:0005634">
    <property type="term" value="C:nucleus"/>
    <property type="evidence" value="ECO:0007669"/>
    <property type="project" value="UniProtKB-SubCell"/>
</dbReference>
<accession>A0A8R1IE56</accession>
<evidence type="ECO:0000256" key="2">
    <source>
        <dbReference type="ARBA" id="ARBA00022723"/>
    </source>
</evidence>
<reference evidence="10" key="2">
    <citation type="submission" date="2022-06" db="UniProtKB">
        <authorList>
            <consortium name="EnsemblMetazoa"/>
        </authorList>
    </citation>
    <scope>IDENTIFICATION</scope>
    <source>
        <strain evidence="10">DF5081</strain>
    </source>
</reference>
<feature type="domain" description="C2H2-type" evidence="9">
    <location>
        <begin position="97"/>
        <end position="124"/>
    </location>
</feature>
<keyword evidence="5" id="KW-0862">Zinc</keyword>
<dbReference type="AlphaFoldDB" id="A0A8R1IE56"/>
<dbReference type="FunFam" id="3.30.160.60:FF:000417">
    <property type="entry name" value="Zinc finger protein"/>
    <property type="match status" value="1"/>
</dbReference>
<dbReference type="GO" id="GO:0000981">
    <property type="term" value="F:DNA-binding transcription factor activity, RNA polymerase II-specific"/>
    <property type="evidence" value="ECO:0007669"/>
    <property type="project" value="TreeGrafter"/>
</dbReference>
<dbReference type="PROSITE" id="PS50157">
    <property type="entry name" value="ZINC_FINGER_C2H2_2"/>
    <property type="match status" value="2"/>
</dbReference>
<proteinExistence type="predicted"/>
<dbReference type="GO" id="GO:0008270">
    <property type="term" value="F:zinc ion binding"/>
    <property type="evidence" value="ECO:0007669"/>
    <property type="project" value="UniProtKB-KW"/>
</dbReference>
<feature type="domain" description="C2H2-type" evidence="9">
    <location>
        <begin position="125"/>
        <end position="148"/>
    </location>
</feature>
<dbReference type="InterPro" id="IPR013087">
    <property type="entry name" value="Znf_C2H2_type"/>
</dbReference>
<evidence type="ECO:0000256" key="6">
    <source>
        <dbReference type="ARBA" id="ARBA00023242"/>
    </source>
</evidence>
<dbReference type="Pfam" id="PF00096">
    <property type="entry name" value="zf-C2H2"/>
    <property type="match status" value="2"/>
</dbReference>
<dbReference type="SUPFAM" id="SSF57667">
    <property type="entry name" value="beta-beta-alpha zinc fingers"/>
    <property type="match status" value="2"/>
</dbReference>
<reference evidence="11" key="1">
    <citation type="submission" date="2010-08" db="EMBL/GenBank/DDBJ databases">
        <authorList>
            <consortium name="Caenorhabditis japonica Sequencing Consortium"/>
            <person name="Wilson R.K."/>
        </authorList>
    </citation>
    <scope>NUCLEOTIDE SEQUENCE [LARGE SCALE GENOMIC DNA]</scope>
    <source>
        <strain evidence="11">DF5081</strain>
    </source>
</reference>
<evidence type="ECO:0000256" key="4">
    <source>
        <dbReference type="ARBA" id="ARBA00022771"/>
    </source>
</evidence>
<protein>
    <recommendedName>
        <fullName evidence="9">C2H2-type domain-containing protein</fullName>
    </recommendedName>
</protein>
<feature type="region of interest" description="Disordered" evidence="8">
    <location>
        <begin position="35"/>
        <end position="65"/>
    </location>
</feature>
<keyword evidence="2" id="KW-0479">Metal-binding</keyword>
<dbReference type="PANTHER" id="PTHR24394">
    <property type="entry name" value="ZINC FINGER PROTEIN"/>
    <property type="match status" value="1"/>
</dbReference>
<evidence type="ECO:0000313" key="10">
    <source>
        <dbReference type="EnsemblMetazoa" id="CJA28768.1"/>
    </source>
</evidence>
<dbReference type="SMART" id="SM00355">
    <property type="entry name" value="ZnF_C2H2"/>
    <property type="match status" value="3"/>
</dbReference>
<name>A0A8R1IE56_CAEJA</name>
<keyword evidence="3" id="KW-0677">Repeat</keyword>
<evidence type="ECO:0000256" key="3">
    <source>
        <dbReference type="ARBA" id="ARBA00022737"/>
    </source>
</evidence>
<dbReference type="Proteomes" id="UP000005237">
    <property type="component" value="Unassembled WGS sequence"/>
</dbReference>
<keyword evidence="4 7" id="KW-0863">Zinc-finger</keyword>
<dbReference type="InterPro" id="IPR036236">
    <property type="entry name" value="Znf_C2H2_sf"/>
</dbReference>
<sequence>MMKEGGGGANSGGFVTDFDYMHHMMQPLHLAIGRHSSQGSERQMSTESSAPAPARVPSKRSRSTHDGLMKCQFCPKKVSSEAALERHMCECRLIRPHECDQCGKRFKARGGLQQHMRIHNNDKAYTCQFCAKRFTQKSHLDQHERIHTDFIC</sequence>
<dbReference type="PROSITE" id="PS00028">
    <property type="entry name" value="ZINC_FINGER_C2H2_1"/>
    <property type="match status" value="2"/>
</dbReference>
<evidence type="ECO:0000256" key="7">
    <source>
        <dbReference type="PROSITE-ProRule" id="PRU00042"/>
    </source>
</evidence>
<feature type="compositionally biased region" description="Polar residues" evidence="8">
    <location>
        <begin position="35"/>
        <end position="49"/>
    </location>
</feature>
<evidence type="ECO:0000259" key="9">
    <source>
        <dbReference type="PROSITE" id="PS50157"/>
    </source>
</evidence>
<keyword evidence="6" id="KW-0539">Nucleus</keyword>
<evidence type="ECO:0000256" key="5">
    <source>
        <dbReference type="ARBA" id="ARBA00022833"/>
    </source>
</evidence>
<organism evidence="10 11">
    <name type="scientific">Caenorhabditis japonica</name>
    <dbReference type="NCBI Taxonomy" id="281687"/>
    <lineage>
        <taxon>Eukaryota</taxon>
        <taxon>Metazoa</taxon>
        <taxon>Ecdysozoa</taxon>
        <taxon>Nematoda</taxon>
        <taxon>Chromadorea</taxon>
        <taxon>Rhabditida</taxon>
        <taxon>Rhabditina</taxon>
        <taxon>Rhabditomorpha</taxon>
        <taxon>Rhabditoidea</taxon>
        <taxon>Rhabditidae</taxon>
        <taxon>Peloderinae</taxon>
        <taxon>Caenorhabditis</taxon>
    </lineage>
</organism>